<proteinExistence type="predicted"/>
<dbReference type="EMBL" id="CABFNO020001436">
    <property type="protein sequence ID" value="CAG9987574.1"/>
    <property type="molecule type" value="Genomic_DNA"/>
</dbReference>
<evidence type="ECO:0000313" key="2">
    <source>
        <dbReference type="Proteomes" id="UP000754883"/>
    </source>
</evidence>
<protein>
    <submittedName>
        <fullName evidence="1">Uncharacterized protein</fullName>
    </submittedName>
</protein>
<dbReference type="Proteomes" id="UP000754883">
    <property type="component" value="Unassembled WGS sequence"/>
</dbReference>
<keyword evidence="2" id="KW-1185">Reference proteome</keyword>
<name>A0A9N9XZV3_9HYPO</name>
<comment type="caution">
    <text evidence="1">The sequence shown here is derived from an EMBL/GenBank/DDBJ whole genome shotgun (WGS) entry which is preliminary data.</text>
</comment>
<reference evidence="1" key="1">
    <citation type="submission" date="2021-10" db="EMBL/GenBank/DDBJ databases">
        <authorList>
            <person name="Piombo E."/>
        </authorList>
    </citation>
    <scope>NUCLEOTIDE SEQUENCE</scope>
</reference>
<accession>A0A9N9XZV3</accession>
<organism evidence="1 2">
    <name type="scientific">Clonostachys byssicola</name>
    <dbReference type="NCBI Taxonomy" id="160290"/>
    <lineage>
        <taxon>Eukaryota</taxon>
        <taxon>Fungi</taxon>
        <taxon>Dikarya</taxon>
        <taxon>Ascomycota</taxon>
        <taxon>Pezizomycotina</taxon>
        <taxon>Sordariomycetes</taxon>
        <taxon>Hypocreomycetidae</taxon>
        <taxon>Hypocreales</taxon>
        <taxon>Bionectriaceae</taxon>
        <taxon>Clonostachys</taxon>
    </lineage>
</organism>
<gene>
    <name evidence="1" type="ORF">CBYS24578_00014900</name>
</gene>
<evidence type="ECO:0000313" key="1">
    <source>
        <dbReference type="EMBL" id="CAG9987574.1"/>
    </source>
</evidence>
<dbReference type="AlphaFoldDB" id="A0A9N9XZV3"/>
<sequence length="50" mass="5691">MSETYLCELAESTIVLMVSCQPTLRELVDSTIRKRVRNQMQTPAYIANVS</sequence>
<dbReference type="OrthoDB" id="5134821at2759"/>